<dbReference type="AlphaFoldDB" id="A0A0S4QKE7"/>
<accession>A0A0S4QKE7</accession>
<keyword evidence="3 7" id="KW-0812">Transmembrane</keyword>
<evidence type="ECO:0000256" key="6">
    <source>
        <dbReference type="SAM" id="MobiDB-lite"/>
    </source>
</evidence>
<protein>
    <submittedName>
        <fullName evidence="8">Branched-chain amino acid transport system permease protein</fullName>
    </submittedName>
</protein>
<feature type="transmembrane region" description="Helical" evidence="7">
    <location>
        <begin position="104"/>
        <end position="124"/>
    </location>
</feature>
<keyword evidence="4 7" id="KW-1133">Transmembrane helix</keyword>
<evidence type="ECO:0000256" key="5">
    <source>
        <dbReference type="ARBA" id="ARBA00023136"/>
    </source>
</evidence>
<dbReference type="RefSeq" id="WP_091273172.1">
    <property type="nucleotide sequence ID" value="NZ_FAOZ01000004.1"/>
</dbReference>
<keyword evidence="9" id="KW-1185">Reference proteome</keyword>
<evidence type="ECO:0000256" key="3">
    <source>
        <dbReference type="ARBA" id="ARBA00022692"/>
    </source>
</evidence>
<feature type="compositionally biased region" description="Low complexity" evidence="6">
    <location>
        <begin position="394"/>
        <end position="405"/>
    </location>
</feature>
<feature type="transmembrane region" description="Helical" evidence="7">
    <location>
        <begin position="279"/>
        <end position="304"/>
    </location>
</feature>
<dbReference type="PANTHER" id="PTHR30482">
    <property type="entry name" value="HIGH-AFFINITY BRANCHED-CHAIN AMINO ACID TRANSPORT SYSTEM PERMEASE"/>
    <property type="match status" value="1"/>
</dbReference>
<dbReference type="CDD" id="cd06581">
    <property type="entry name" value="TM_PBP1_LivM_like"/>
    <property type="match status" value="1"/>
</dbReference>
<feature type="transmembrane region" description="Helical" evidence="7">
    <location>
        <begin position="131"/>
        <end position="148"/>
    </location>
</feature>
<dbReference type="InterPro" id="IPR043428">
    <property type="entry name" value="LivM-like"/>
</dbReference>
<dbReference type="Proteomes" id="UP000198802">
    <property type="component" value="Unassembled WGS sequence"/>
</dbReference>
<reference evidence="9" key="1">
    <citation type="submission" date="2015-11" db="EMBL/GenBank/DDBJ databases">
        <authorList>
            <person name="Varghese N."/>
        </authorList>
    </citation>
    <scope>NUCLEOTIDE SEQUENCE [LARGE SCALE GENOMIC DNA]</scope>
    <source>
        <strain evidence="9">DSM 45899</strain>
    </source>
</reference>
<evidence type="ECO:0000256" key="1">
    <source>
        <dbReference type="ARBA" id="ARBA00004651"/>
    </source>
</evidence>
<dbReference type="GO" id="GO:0005886">
    <property type="term" value="C:plasma membrane"/>
    <property type="evidence" value="ECO:0007669"/>
    <property type="project" value="UniProtKB-SubCell"/>
</dbReference>
<sequence>MSRAIITRPVTSAGNVRRSLLAALAVVAAVIPFYADEFWLRTGFAVFAAVIGAVGLNLLCGTTGQLSLGHAFFLAVGAISYSLLAGESTGKGSDRVIGLGLHPMLAMIAAVVVSGLAGLLFSPVAARVRGLYLAVASLGLVVAGQHILNTATPLTGGFNGRPVEDFALPGFSFSDSDPDLVLLGVPFGQAERLWYLGLLLAILAMVFAGNIIRGRSGVALEAVRDNQLAAAVNGVDVAAYRSRAFLLSSMYAGLSGVLYALSVGSVAPESFTIEISVQYLMMIVLGGLGSVGGAAAGAVLVTALPPVLQQYSDSLPFLSAPGSGGVSYADAARYLYGAAVVLIVLLEPSGAAGLARRAQSRPKGQATPTRRLWRGGSPAGQPEPTQPDQARTNASAKASTVLAAAHESAPES</sequence>
<feature type="transmembrane region" description="Helical" evidence="7">
    <location>
        <begin position="193"/>
        <end position="212"/>
    </location>
</feature>
<keyword evidence="2" id="KW-1003">Cell membrane</keyword>
<feature type="region of interest" description="Disordered" evidence="6">
    <location>
        <begin position="355"/>
        <end position="412"/>
    </location>
</feature>
<dbReference type="GO" id="GO:0015658">
    <property type="term" value="F:branched-chain amino acid transmembrane transporter activity"/>
    <property type="evidence" value="ECO:0007669"/>
    <property type="project" value="InterPro"/>
</dbReference>
<comment type="subcellular location">
    <subcellularLocation>
        <location evidence="1">Cell membrane</location>
        <topology evidence="1">Multi-pass membrane protein</topology>
    </subcellularLocation>
</comment>
<evidence type="ECO:0000313" key="9">
    <source>
        <dbReference type="Proteomes" id="UP000198802"/>
    </source>
</evidence>
<evidence type="ECO:0000256" key="4">
    <source>
        <dbReference type="ARBA" id="ARBA00022989"/>
    </source>
</evidence>
<dbReference type="EMBL" id="FAOZ01000004">
    <property type="protein sequence ID" value="CUU55034.1"/>
    <property type="molecule type" value="Genomic_DNA"/>
</dbReference>
<name>A0A0S4QKE7_9ACTN</name>
<organism evidence="8 9">
    <name type="scientific">Parafrankia irregularis</name>
    <dbReference type="NCBI Taxonomy" id="795642"/>
    <lineage>
        <taxon>Bacteria</taxon>
        <taxon>Bacillati</taxon>
        <taxon>Actinomycetota</taxon>
        <taxon>Actinomycetes</taxon>
        <taxon>Frankiales</taxon>
        <taxon>Frankiaceae</taxon>
        <taxon>Parafrankia</taxon>
    </lineage>
</organism>
<keyword evidence="5 7" id="KW-0472">Membrane</keyword>
<proteinExistence type="predicted"/>
<feature type="transmembrane region" description="Helical" evidence="7">
    <location>
        <begin position="41"/>
        <end position="59"/>
    </location>
</feature>
<evidence type="ECO:0000313" key="8">
    <source>
        <dbReference type="EMBL" id="CUU55034.1"/>
    </source>
</evidence>
<dbReference type="InterPro" id="IPR001851">
    <property type="entry name" value="ABC_transp_permease"/>
</dbReference>
<gene>
    <name evidence="8" type="ORF">Ga0074812_104115</name>
</gene>
<dbReference type="Pfam" id="PF02653">
    <property type="entry name" value="BPD_transp_2"/>
    <property type="match status" value="1"/>
</dbReference>
<dbReference type="PANTHER" id="PTHR30482:SF5">
    <property type="entry name" value="ABC TRANSPORTER PERMEASE PROTEIN"/>
    <property type="match status" value="1"/>
</dbReference>
<evidence type="ECO:0000256" key="2">
    <source>
        <dbReference type="ARBA" id="ARBA00022475"/>
    </source>
</evidence>
<evidence type="ECO:0000256" key="7">
    <source>
        <dbReference type="SAM" id="Phobius"/>
    </source>
</evidence>
<feature type="transmembrane region" description="Helical" evidence="7">
    <location>
        <begin position="20"/>
        <end position="35"/>
    </location>
</feature>
<feature type="transmembrane region" description="Helical" evidence="7">
    <location>
        <begin position="66"/>
        <end position="84"/>
    </location>
</feature>